<dbReference type="AlphaFoldDB" id="A0A3S5BNT6"/>
<keyword evidence="3" id="KW-1185">Reference proteome</keyword>
<dbReference type="EMBL" id="CAAALY010011064">
    <property type="protein sequence ID" value="VEL11174.1"/>
    <property type="molecule type" value="Genomic_DNA"/>
</dbReference>
<evidence type="ECO:0000313" key="2">
    <source>
        <dbReference type="EMBL" id="VEL11174.1"/>
    </source>
</evidence>
<accession>A0A3S5BNT6</accession>
<evidence type="ECO:0000313" key="3">
    <source>
        <dbReference type="Proteomes" id="UP000784294"/>
    </source>
</evidence>
<proteinExistence type="predicted"/>
<protein>
    <recommendedName>
        <fullName evidence="1">Cyclin N-terminal domain-containing protein</fullName>
    </recommendedName>
</protein>
<name>A0A3S5BNT6_9PLAT</name>
<evidence type="ECO:0000259" key="1">
    <source>
        <dbReference type="Pfam" id="PF00134"/>
    </source>
</evidence>
<reference evidence="2" key="1">
    <citation type="submission" date="2018-11" db="EMBL/GenBank/DDBJ databases">
        <authorList>
            <consortium name="Pathogen Informatics"/>
        </authorList>
    </citation>
    <scope>NUCLEOTIDE SEQUENCE</scope>
</reference>
<dbReference type="InterPro" id="IPR006671">
    <property type="entry name" value="Cyclin_N"/>
</dbReference>
<dbReference type="Proteomes" id="UP000784294">
    <property type="component" value="Unassembled WGS sequence"/>
</dbReference>
<dbReference type="SUPFAM" id="SSF47954">
    <property type="entry name" value="Cyclin-like"/>
    <property type="match status" value="1"/>
</dbReference>
<dbReference type="PANTHER" id="PTHR10177">
    <property type="entry name" value="CYCLINS"/>
    <property type="match status" value="1"/>
</dbReference>
<organism evidence="2 3">
    <name type="scientific">Protopolystoma xenopodis</name>
    <dbReference type="NCBI Taxonomy" id="117903"/>
    <lineage>
        <taxon>Eukaryota</taxon>
        <taxon>Metazoa</taxon>
        <taxon>Spiralia</taxon>
        <taxon>Lophotrochozoa</taxon>
        <taxon>Platyhelminthes</taxon>
        <taxon>Monogenea</taxon>
        <taxon>Polyopisthocotylea</taxon>
        <taxon>Polystomatidea</taxon>
        <taxon>Polystomatidae</taxon>
        <taxon>Protopolystoma</taxon>
    </lineage>
</organism>
<dbReference type="InterPro" id="IPR039361">
    <property type="entry name" value="Cyclin"/>
</dbReference>
<sequence length="166" mass="19699">MKLRTESLHLAISLVDHYCWRQRRCQPSKYQLVGITALFIAVKFIERFPPSTETLCYLTEHSFKQKEVSAVHLVFSRGLTGSSQEVELARLVQMHRESRTSVDASTGRRDIGYDRNNREICILCIWYRLLRKHRRQHMPMMSAFDCVRFQRNRRTFIGTNLYTSIR</sequence>
<dbReference type="Pfam" id="PF00134">
    <property type="entry name" value="Cyclin_N"/>
    <property type="match status" value="1"/>
</dbReference>
<gene>
    <name evidence="2" type="ORF">PXEA_LOCUS4614</name>
</gene>
<dbReference type="InterPro" id="IPR036915">
    <property type="entry name" value="Cyclin-like_sf"/>
</dbReference>
<dbReference type="OrthoDB" id="6272950at2759"/>
<comment type="caution">
    <text evidence="2">The sequence shown here is derived from an EMBL/GenBank/DDBJ whole genome shotgun (WGS) entry which is preliminary data.</text>
</comment>
<dbReference type="Gene3D" id="1.10.472.10">
    <property type="entry name" value="Cyclin-like"/>
    <property type="match status" value="1"/>
</dbReference>
<feature type="domain" description="Cyclin N-terminal" evidence="1">
    <location>
        <begin position="2"/>
        <end position="71"/>
    </location>
</feature>